<gene>
    <name evidence="1" type="ORF">AN2V17_33230</name>
</gene>
<accession>A0ACB5UNN5</accession>
<dbReference type="Proteomes" id="UP001374599">
    <property type="component" value="Unassembled WGS sequence"/>
</dbReference>
<reference evidence="1" key="1">
    <citation type="submission" date="2023-09" db="EMBL/GenBank/DDBJ databases">
        <title>Vallitalea sediminicola and Vallitalea maricola sp. nov., anaerobic bacteria isolated from marine sediment.</title>
        <authorList>
            <person name="Hirano S."/>
            <person name="Maeda A."/>
            <person name="Terahara T."/>
            <person name="Mori K."/>
            <person name="Hamada M."/>
            <person name="Matsumoto R."/>
            <person name="Kobayashi T."/>
        </authorList>
    </citation>
    <scope>NUCLEOTIDE SEQUENCE</scope>
    <source>
        <strain evidence="1">AN17-2</strain>
    </source>
</reference>
<sequence length="54" mass="6116">MKSASPIKLRMTNINAVSPVVIINVIRWLNFLVLWNTSIIYNNPKTTAITKLFG</sequence>
<protein>
    <submittedName>
        <fullName evidence="1">Uncharacterized protein</fullName>
    </submittedName>
</protein>
<name>A0ACB5UNN5_9FIRM</name>
<dbReference type="EMBL" id="BTPU01000060">
    <property type="protein sequence ID" value="GMQ64086.1"/>
    <property type="molecule type" value="Genomic_DNA"/>
</dbReference>
<comment type="caution">
    <text evidence="1">The sequence shown here is derived from an EMBL/GenBank/DDBJ whole genome shotgun (WGS) entry which is preliminary data.</text>
</comment>
<evidence type="ECO:0000313" key="1">
    <source>
        <dbReference type="EMBL" id="GMQ64086.1"/>
    </source>
</evidence>
<organism evidence="1 2">
    <name type="scientific">Vallitalea maricola</name>
    <dbReference type="NCBI Taxonomy" id="3074433"/>
    <lineage>
        <taxon>Bacteria</taxon>
        <taxon>Bacillati</taxon>
        <taxon>Bacillota</taxon>
        <taxon>Clostridia</taxon>
        <taxon>Lachnospirales</taxon>
        <taxon>Vallitaleaceae</taxon>
        <taxon>Vallitalea</taxon>
    </lineage>
</organism>
<proteinExistence type="predicted"/>
<keyword evidence="2" id="KW-1185">Reference proteome</keyword>
<evidence type="ECO:0000313" key="2">
    <source>
        <dbReference type="Proteomes" id="UP001374599"/>
    </source>
</evidence>